<protein>
    <submittedName>
        <fullName evidence="1">Uncharacterized protein</fullName>
    </submittedName>
</protein>
<evidence type="ECO:0000313" key="1">
    <source>
        <dbReference type="EMBL" id="PXF58703.1"/>
    </source>
</evidence>
<dbReference type="EMBL" id="PQXF01000033">
    <property type="protein sequence ID" value="PXF58703.1"/>
    <property type="molecule type" value="Genomic_DNA"/>
</dbReference>
<evidence type="ECO:0000313" key="2">
    <source>
        <dbReference type="Proteomes" id="UP000248329"/>
    </source>
</evidence>
<dbReference type="Proteomes" id="UP000248329">
    <property type="component" value="Unassembled WGS sequence"/>
</dbReference>
<organism evidence="1 2">
    <name type="scientific">Candidatus Methanogaster sp</name>
    <dbReference type="NCBI Taxonomy" id="3386292"/>
    <lineage>
        <taxon>Archaea</taxon>
        <taxon>Methanobacteriati</taxon>
        <taxon>Methanobacteriota</taxon>
        <taxon>Stenosarchaea group</taxon>
        <taxon>Methanomicrobia</taxon>
        <taxon>Methanosarcinales</taxon>
        <taxon>ANME-2 cluster</taxon>
        <taxon>Candidatus Methanogasteraceae</taxon>
        <taxon>Candidatus Methanogaster</taxon>
    </lineage>
</organism>
<proteinExistence type="predicted"/>
<name>A0AC61L097_9EURY</name>
<comment type="caution">
    <text evidence="1">The sequence shown here is derived from an EMBL/GenBank/DDBJ whole genome shotgun (WGS) entry which is preliminary data.</text>
</comment>
<sequence length="70" mass="7721">MISLEQGSTVPREQVIGNAANIFGFDADVLRDVVSLRVTERSLSAEESEDLYGRFMAVVSGIAEEVERME</sequence>
<reference evidence="1" key="1">
    <citation type="submission" date="2018-01" db="EMBL/GenBank/DDBJ databases">
        <authorList>
            <person name="Krukenberg V."/>
        </authorList>
    </citation>
    <scope>NUCLEOTIDE SEQUENCE</scope>
    <source>
        <strain evidence="1">E20ANME2</strain>
    </source>
</reference>
<gene>
    <name evidence="1" type="ORF">C4B59_12800</name>
</gene>
<accession>A0AC61L097</accession>